<organism evidence="3 4">
    <name type="scientific">Helicobacter macacae MIT 99-5501</name>
    <dbReference type="NCBI Taxonomy" id="1357400"/>
    <lineage>
        <taxon>Bacteria</taxon>
        <taxon>Pseudomonadati</taxon>
        <taxon>Campylobacterota</taxon>
        <taxon>Epsilonproteobacteria</taxon>
        <taxon>Campylobacterales</taxon>
        <taxon>Helicobacteraceae</taxon>
        <taxon>Helicobacter</taxon>
    </lineage>
</organism>
<feature type="compositionally biased region" description="Low complexity" evidence="1">
    <location>
        <begin position="35"/>
        <end position="63"/>
    </location>
</feature>
<dbReference type="OrthoDB" id="5314259at2"/>
<feature type="compositionally biased region" description="Polar residues" evidence="1">
    <location>
        <begin position="1961"/>
        <end position="1971"/>
    </location>
</feature>
<dbReference type="Pfam" id="PF13332">
    <property type="entry name" value="Fil_haemagg_2"/>
    <property type="match status" value="3"/>
</dbReference>
<dbReference type="InterPro" id="IPR029114">
    <property type="entry name" value="Ntox24"/>
</dbReference>
<dbReference type="eggNOG" id="COG3210">
    <property type="taxonomic scope" value="Bacteria"/>
</dbReference>
<feature type="region of interest" description="Disordered" evidence="1">
    <location>
        <begin position="175"/>
        <end position="210"/>
    </location>
</feature>
<feature type="compositionally biased region" description="Low complexity" evidence="1">
    <location>
        <begin position="1926"/>
        <end position="1955"/>
    </location>
</feature>
<feature type="region of interest" description="Disordered" evidence="1">
    <location>
        <begin position="224"/>
        <end position="286"/>
    </location>
</feature>
<reference evidence="3 4" key="1">
    <citation type="journal article" date="2014" name="Genome Announc.">
        <title>Draft genome sequences of six enterohepatic helicobacter species isolated from humans and one from rhesus macaques.</title>
        <authorList>
            <person name="Shen Z."/>
            <person name="Sheh A."/>
            <person name="Young S.K."/>
            <person name="Abouelliel A."/>
            <person name="Ward D.V."/>
            <person name="Earl A.M."/>
            <person name="Fox J.G."/>
        </authorList>
    </citation>
    <scope>NUCLEOTIDE SEQUENCE [LARGE SCALE GENOMIC DNA]</scope>
    <source>
        <strain evidence="3 4">MIT 99-5501</strain>
    </source>
</reference>
<evidence type="ECO:0000313" key="4">
    <source>
        <dbReference type="Proteomes" id="UP000018731"/>
    </source>
</evidence>
<feature type="region of interest" description="Disordered" evidence="1">
    <location>
        <begin position="1926"/>
        <end position="1983"/>
    </location>
</feature>
<sequence>MLLWQPLQIANTPNAKNTINDKTSTSPQSNTSPHSSTQSNATQTNTQESSAKSTQQSNQQSTQEIASQLNSTNEVLALDIAYLGGVFANSIYLIASDEHSLVQNSGTMATLPSNTQGDNGFYIDINGRLSIATKTNETTQTIQTIQTIQENQANQSDNQTKQISKALYSHNATQSHISNDSNQSNSNATNTTNHTTSITNTDNTDNTNHTASIAPTIYATLHTTQDSTNNANTKSTISTTNTANASNTTNAANTANTTPYNITDTTPYTTTNPTDTTNTTDTTHTTSSTTASLYASSTLNIFAKSITNTSSTIYARDALSMRVDTLENTQGSIYALNTLSIYANTINNIGLASTKTHLQSKQYIRNLKQVGDKHFWRSVYVDELDSFSPSIIASSGDTYILAHTLSNHNSYISASNILEIQAKNSSNTQTQAYQKVIDNGVEVRNYQYTYWKNYAGVKGFFCGFFTLGICNIRELRTATAQGVFTYAPPRSISKIELDFPTLESQLEPNIARLNADIANEYAKYIHSARLSPATNESNTINSTNTTSYPNHSFNPNHQNNTSNTSTTSYPNTTNTPNTTNDINTLANYSNASFSTSAFDSGRYDDRESFVRSSYFYHQFASRDSSQAKIFLANLDLESKAIFYNSSAFLSNALDIQALSDSQANHLKSLLLHQHYHTNQYSYNQSDDMYSPTISNVSSNAIKSAHNNMLNNTRNDIYSNTLNTIRNDIYGNIHNNAFNSTFNNTTNNTYNDKTLNSTYDSALNRARNSTFNNTLNGVHNSTNNLAHSLKSSNSISPALSPFASSIGFSGDFISLHSHTFSNDSTLQGNGISLHTSEALAHLGDIKAKDIVLQSDGTLYIGGGDIQARDKAYLQAKHISIDSLITTTKGYTPTTQTILAPARYAISTNASSGLYPFALLSSANHYPNQASYLNHTSQTSQINYSNHTNYANYPNYASHSNHTNYASYPNYTNQLGTSLTPLHSIDSIYSTSTLKAGSLFLHSTDSASISSASLSADDNISISSSTLHLSTQALHSAYKDSYQTRKSTTRVGTTLSANSISLSAKDSLNLANASLNASESISLHSRGNISLDSTTDTHYATSTHHSTKERFFYSKDTTTTTTTQSEVQRGSSLRASTISLNAQDSILSNGTNYHASNALSLNATNNYIESALSHNTSKDTTTSTSDNVLGFIPINTKDTHTFAKDTTHTNSTLRASSISINAKNTTLLGVDIHSQDETSISTDSFSLANVQDSHYLSTSSKSKRVFGLKNSEQKDTLSKSLAHKSNLTSKNLTLHSDNDINIIASDITISNDALLLSKGNINIHNAYSTTTTTHYEKQTDFSQAITQGLKAALTGGISLLKDTKCKGGKCSLHTTIADYKEDTSSAYAKEVISSNLNIGNNLVISNASSSSNTLTSNSAPTSNNTGTPNISIFGSNLQANNISLDSANDIMIASAKNSYSTSQSHTQGSISTTLSVGNAYVDAGYAGYGVYQASTALAKASKDYEHIKSLHKQGKASSAALEDAKLNVALATANLTTSMINLTNATASAATAATTGYGTGMYVSAGLSLAGSKQSTDSASTIHTASFLSSNNDISLNATNSIVQKGSHLLADNSIFYKANNDITLQSSEDTYSSKHSHKDFSTSIEYGTNGFGMQASYSQENSKANSISQNNSTSYAKHITLNTDKSLNIISSNVESNTLEANTNSLKIESKYSSQYAKGNGVSTSLGYGSTTSNASTSSRASHESPLNKLAKNAKSLNLSLGISSSNTDKEWIQTQASLLSQGSATINIRGNTHLAGGILSSRQEKLSLNTHSLTHSHLSSKDYNDSKAFSLSLSASDTGLNLHNQGHKKEGVAYATLGYGHINIHTPNTTNTPSATNSIDATNAINSINTPKTINTENVANTLDSLSISTIDDISTSTLDTLNTTNTTSKLSNNNQAISSANTPSNTNSTNPTINLADKANTPNALDTASTPTPPKPLSGLNRDLSRSTIITKDTQTNALDSNLSIDNRIFSRNGREKIASDIKNFKKNTLVSGYGATNTLYNAISTPFQALSNKDISLKDTPTLWKLKQSQQSTALTRSQDDFAKDTLDNLSGGKDTLDIQYALALGISSAEKPSKIYYNPNDEALGFHSTSQATYNQNYLNAASGIITDTNATIFTDAHERAHTYTHSETLANIAGKEAIKAWNIANLIHTSINTRSINTNRTNTKPSKNLALSSTNISSNIAYKDISKGASNITPISQATSQNALDDNNFGDLDLVEHLTPKFYLTPKSWLATQSKESKSTLQANTYNASLIDSVDRDNALPLVPIIAAITRYFVAKKIQNGTKKASKSLVDKNVGKMKNALKPNKNAKGEHTSFKRDKQGNITNYRTYEYNKIYFNKNPKSGGFVKSKGYDGKGKPHNGVNTPHIHDYKSGITRKPTQNEIPKGNTK</sequence>
<feature type="compositionally biased region" description="Low complexity" evidence="1">
    <location>
        <begin position="227"/>
        <end position="286"/>
    </location>
</feature>
<feature type="region of interest" description="Disordered" evidence="1">
    <location>
        <begin position="533"/>
        <end position="583"/>
    </location>
</feature>
<feature type="compositionally biased region" description="Low complexity" evidence="1">
    <location>
        <begin position="534"/>
        <end position="583"/>
    </location>
</feature>
<accession>V8CDS4</accession>
<comment type="caution">
    <text evidence="3">The sequence shown here is derived from an EMBL/GenBank/DDBJ whole genome shotgun (WGS) entry which is preliminary data.</text>
</comment>
<feature type="compositionally biased region" description="Polar residues" evidence="1">
    <location>
        <begin position="2419"/>
        <end position="2431"/>
    </location>
</feature>
<keyword evidence="4" id="KW-1185">Reference proteome</keyword>
<name>V8CDS4_9HELI</name>
<dbReference type="GO" id="GO:0003824">
    <property type="term" value="F:catalytic activity"/>
    <property type="evidence" value="ECO:0007669"/>
    <property type="project" value="UniProtKB-ARBA"/>
</dbReference>
<dbReference type="EMBL" id="AZJI01000001">
    <property type="protein sequence ID" value="ETD24886.1"/>
    <property type="molecule type" value="Genomic_DNA"/>
</dbReference>
<dbReference type="PATRIC" id="fig|1357400.3.peg.316"/>
<protein>
    <recommendedName>
        <fullName evidence="2">Bacterial toxin 24 domain-containing protein</fullName>
    </recommendedName>
</protein>
<proteinExistence type="predicted"/>
<dbReference type="RefSeq" id="WP_023926888.1">
    <property type="nucleotide sequence ID" value="NZ_KI669454.1"/>
</dbReference>
<evidence type="ECO:0000256" key="1">
    <source>
        <dbReference type="SAM" id="MobiDB-lite"/>
    </source>
</evidence>
<feature type="region of interest" description="Disordered" evidence="1">
    <location>
        <begin position="2392"/>
        <end position="2431"/>
    </location>
</feature>
<dbReference type="HOGENOM" id="CLU_229039_0_0_7"/>
<evidence type="ECO:0000313" key="3">
    <source>
        <dbReference type="EMBL" id="ETD24886.1"/>
    </source>
</evidence>
<dbReference type="InterPro" id="IPR025157">
    <property type="entry name" value="Hemagglutinin_rpt"/>
</dbReference>
<feature type="compositionally biased region" description="Polar residues" evidence="1">
    <location>
        <begin position="13"/>
        <end position="34"/>
    </location>
</feature>
<dbReference type="Proteomes" id="UP000018731">
    <property type="component" value="Unassembled WGS sequence"/>
</dbReference>
<feature type="domain" description="Bacterial toxin 24" evidence="2">
    <location>
        <begin position="2336"/>
        <end position="2417"/>
    </location>
</feature>
<gene>
    <name evidence="3" type="ORF">HMPREF2086_00220</name>
</gene>
<dbReference type="SUPFAM" id="SSF56954">
    <property type="entry name" value="Outer membrane efflux proteins (OEP)"/>
    <property type="match status" value="1"/>
</dbReference>
<feature type="region of interest" description="Disordered" evidence="1">
    <location>
        <begin position="13"/>
        <end position="66"/>
    </location>
</feature>
<dbReference type="Pfam" id="PF15529">
    <property type="entry name" value="Ntox24"/>
    <property type="match status" value="1"/>
</dbReference>
<dbReference type="STRING" id="1357400.HMPREF2086_00220"/>
<evidence type="ECO:0000259" key="2">
    <source>
        <dbReference type="Pfam" id="PF15529"/>
    </source>
</evidence>